<reference evidence="12" key="1">
    <citation type="submission" date="2022-07" db="EMBL/GenBank/DDBJ databases">
        <title>Evaluation of T. orientalis genome assembly methods using nanopore sequencing and analysis of variation between genomes.</title>
        <authorList>
            <person name="Yam J."/>
            <person name="Micallef M.L."/>
            <person name="Liu M."/>
            <person name="Djordjevic S.P."/>
            <person name="Bogema D.R."/>
            <person name="Jenkins C."/>
        </authorList>
    </citation>
    <scope>NUCLEOTIDE SEQUENCE</scope>
    <source>
        <strain evidence="12">Goon Nure</strain>
    </source>
</reference>
<evidence type="ECO:0000256" key="1">
    <source>
        <dbReference type="ARBA" id="ARBA00009775"/>
    </source>
</evidence>
<evidence type="ECO:0000256" key="6">
    <source>
        <dbReference type="ARBA" id="ARBA00022694"/>
    </source>
</evidence>
<evidence type="ECO:0000256" key="5">
    <source>
        <dbReference type="ARBA" id="ARBA00022691"/>
    </source>
</evidence>
<dbReference type="Gene3D" id="3.40.50.150">
    <property type="entry name" value="Vaccinia Virus protein VP39"/>
    <property type="match status" value="1"/>
</dbReference>
<proteinExistence type="inferred from homology"/>
<dbReference type="InterPro" id="IPR056743">
    <property type="entry name" value="TRM5-TYW2-like_MTfase"/>
</dbReference>
<comment type="subcellular location">
    <subcellularLocation>
        <location evidence="10">Mitochondrion matrix</location>
    </subcellularLocation>
    <subcellularLocation>
        <location evidence="10">Nucleus</location>
    </subcellularLocation>
    <subcellularLocation>
        <location evidence="10">Cytoplasm</location>
    </subcellularLocation>
    <text evidence="10">Predominantly in the mitochondria and in the nucleus.</text>
</comment>
<dbReference type="GO" id="GO:0005634">
    <property type="term" value="C:nucleus"/>
    <property type="evidence" value="ECO:0007669"/>
    <property type="project" value="UniProtKB-SubCell"/>
</dbReference>
<dbReference type="PANTHER" id="PTHR23245">
    <property type="entry name" value="TRNA METHYLTRANSFERASE"/>
    <property type="match status" value="1"/>
</dbReference>
<dbReference type="FunFam" id="3.30.300.110:FF:000001">
    <property type="entry name" value="tRNA (guanine(37)-N1)-methyltransferase"/>
    <property type="match status" value="1"/>
</dbReference>
<protein>
    <recommendedName>
        <fullName evidence="10">tRNA (guanine(37)-N1)-methyltransferase</fullName>
        <ecNumber evidence="10">2.1.1.228</ecNumber>
    </recommendedName>
    <alternativeName>
        <fullName evidence="10">M1G-methyltransferase</fullName>
    </alternativeName>
    <alternativeName>
        <fullName evidence="10">tRNA [GM37] methyltransferase</fullName>
    </alternativeName>
    <alternativeName>
        <fullName evidence="10">tRNA methyltransferase 5 homolog</fullName>
    </alternativeName>
</protein>
<evidence type="ECO:0000313" key="13">
    <source>
        <dbReference type="Proteomes" id="UP000244811"/>
    </source>
</evidence>
<keyword evidence="7 10" id="KW-0496">Mitochondrion</keyword>
<keyword evidence="8 10" id="KW-0539">Nucleus</keyword>
<gene>
    <name evidence="12" type="ORF">MACK_001867</name>
</gene>
<dbReference type="EMBL" id="CP056070">
    <property type="protein sequence ID" value="UKK01054.1"/>
    <property type="molecule type" value="Genomic_DNA"/>
</dbReference>
<keyword evidence="2 10" id="KW-0963">Cytoplasm</keyword>
<keyword evidence="5 10" id="KW-0949">S-adenosyl-L-methionine</keyword>
<organism evidence="12 13">
    <name type="scientific">Theileria orientalis</name>
    <dbReference type="NCBI Taxonomy" id="68886"/>
    <lineage>
        <taxon>Eukaryota</taxon>
        <taxon>Sar</taxon>
        <taxon>Alveolata</taxon>
        <taxon>Apicomplexa</taxon>
        <taxon>Aconoidasida</taxon>
        <taxon>Piroplasmida</taxon>
        <taxon>Theileriidae</taxon>
        <taxon>Theileria</taxon>
    </lineage>
</organism>
<feature type="binding site" evidence="10">
    <location>
        <position position="377"/>
    </location>
    <ligand>
        <name>S-adenosyl-L-methionine</name>
        <dbReference type="ChEBI" id="CHEBI:59789"/>
    </ligand>
</feature>
<dbReference type="Gene3D" id="3.30.300.110">
    <property type="entry name" value="Met-10+ protein-like domains"/>
    <property type="match status" value="1"/>
</dbReference>
<dbReference type="PANTHER" id="PTHR23245:SF43">
    <property type="entry name" value="TRNA (GUANINE(37)-N1)-METHYLTRANSFERASE 2"/>
    <property type="match status" value="1"/>
</dbReference>
<keyword evidence="6 10" id="KW-0819">tRNA processing</keyword>
<evidence type="ECO:0000256" key="9">
    <source>
        <dbReference type="ARBA" id="ARBA00047783"/>
    </source>
</evidence>
<evidence type="ECO:0000256" key="10">
    <source>
        <dbReference type="HAMAP-Rule" id="MF_03152"/>
    </source>
</evidence>
<dbReference type="InterPro" id="IPR030382">
    <property type="entry name" value="MeTrfase_TRM5/TYW2"/>
</dbReference>
<evidence type="ECO:0000259" key="11">
    <source>
        <dbReference type="PROSITE" id="PS51684"/>
    </source>
</evidence>
<evidence type="ECO:0000313" key="12">
    <source>
        <dbReference type="EMBL" id="UKK01054.1"/>
    </source>
</evidence>
<accession>A0A976QWW0</accession>
<sequence length="471" mass="55282">MAYGNKRRGKYTKNRTKKIKLNDTINDEYDSDVTIETNDKKTEIVVRDKLEKVENNRIRTRSKYKLEEDKKIMTVEDLDNYKRVEERTMIVINKNKIATFSDQGLFKNTVKSKINTMYNYKDDNSETRKYILQKWELLPQSLRQLIIDEAEKYTRVDQTIFYDDLTAEEAFKLVFDDDIGTMVGFETIGHIAHLNIPSERLSIKKLIGKIILDKHKHIRTVINKRSELQNQFRTMDIEHLAGEKNYVAKLIENGLNFQIDFANVYWNSRLIQERNRIRDLLDSDDLLVDMFAGVGPFAIYAAKKGCCVFANDLNPVGAKYMEINAKLNKVQELVKVFNKDARDFISKVVKENKLLDTTVKVFEKMEFKAEKVHFIMNLPRIALEFLDVFVGLASNIKDNPLRKCMVHCYCFSAQKEYEEEIDERITRALGVKLKRYKITKVRNVAPSKQMYCVEFECPEEILRLNKYGIMK</sequence>
<dbReference type="GO" id="GO:0052906">
    <property type="term" value="F:tRNA (guanine(37)-N1)-methyltransferase activity"/>
    <property type="evidence" value="ECO:0007669"/>
    <property type="project" value="UniProtKB-UniRule"/>
</dbReference>
<comment type="similarity">
    <text evidence="1">Belongs to the class I-like SAM-binding methyltransferase superfamily. TRM5/TYW2 family.</text>
</comment>
<dbReference type="SUPFAM" id="SSF53335">
    <property type="entry name" value="S-adenosyl-L-methionine-dependent methyltransferases"/>
    <property type="match status" value="1"/>
</dbReference>
<dbReference type="GO" id="GO:0005759">
    <property type="term" value="C:mitochondrial matrix"/>
    <property type="evidence" value="ECO:0007669"/>
    <property type="project" value="UniProtKB-SubCell"/>
</dbReference>
<feature type="binding site" evidence="10">
    <location>
        <begin position="312"/>
        <end position="313"/>
    </location>
    <ligand>
        <name>S-adenosyl-L-methionine</name>
        <dbReference type="ChEBI" id="CHEBI:59789"/>
    </ligand>
</feature>
<comment type="subunit">
    <text evidence="10">Monomer.</text>
</comment>
<comment type="similarity">
    <text evidence="10">Belongs to the TRM5 / TYW2 family.</text>
</comment>
<dbReference type="InterPro" id="IPR056744">
    <property type="entry name" value="TRM5/TYW2-like_N"/>
</dbReference>
<feature type="domain" description="SAM-dependent methyltransferase TRM5/TYW2-type" evidence="11">
    <location>
        <begin position="185"/>
        <end position="459"/>
    </location>
</feature>
<dbReference type="HAMAP" id="MF_03152">
    <property type="entry name" value="TRM5"/>
    <property type="match status" value="1"/>
</dbReference>
<dbReference type="GO" id="GO:0070901">
    <property type="term" value="P:mitochondrial tRNA methylation"/>
    <property type="evidence" value="ECO:0007669"/>
    <property type="project" value="UniProtKB-ARBA"/>
</dbReference>
<dbReference type="EC" id="2.1.1.228" evidence="10"/>
<dbReference type="Proteomes" id="UP000244811">
    <property type="component" value="Chromosome 3"/>
</dbReference>
<name>A0A976QWW0_THEOR</name>
<dbReference type="InterPro" id="IPR025792">
    <property type="entry name" value="tRNA_Gua_MeTrfase_euk"/>
</dbReference>
<evidence type="ECO:0000256" key="8">
    <source>
        <dbReference type="ARBA" id="ARBA00023242"/>
    </source>
</evidence>
<evidence type="ECO:0000256" key="4">
    <source>
        <dbReference type="ARBA" id="ARBA00022679"/>
    </source>
</evidence>
<dbReference type="InterPro" id="IPR029063">
    <property type="entry name" value="SAM-dependent_MTases_sf"/>
</dbReference>
<dbReference type="Pfam" id="PF02475">
    <property type="entry name" value="TRM5-TYW2_MTfase"/>
    <property type="match status" value="1"/>
</dbReference>
<feature type="binding site" evidence="10">
    <location>
        <begin position="340"/>
        <end position="341"/>
    </location>
    <ligand>
        <name>S-adenosyl-L-methionine</name>
        <dbReference type="ChEBI" id="CHEBI:59789"/>
    </ligand>
</feature>
<dbReference type="AlphaFoldDB" id="A0A976QWW0"/>
<feature type="binding site" evidence="10">
    <location>
        <position position="274"/>
    </location>
    <ligand>
        <name>S-adenosyl-L-methionine</name>
        <dbReference type="ChEBI" id="CHEBI:59789"/>
    </ligand>
</feature>
<evidence type="ECO:0000256" key="3">
    <source>
        <dbReference type="ARBA" id="ARBA00022603"/>
    </source>
</evidence>
<comment type="function">
    <text evidence="10">Specifically methylates the N1 position of guanosine-37 in various cytoplasmic and mitochondrial tRNAs. Methylation is not dependent on the nature of the nucleoside 5' of the target nucleoside. This is the first step in the biosynthesis of wybutosine (yW), a modified base adjacent to the anticodon of tRNAs and required for accurate decoding.</text>
</comment>
<dbReference type="Pfam" id="PF25133">
    <property type="entry name" value="TYW2_N_2"/>
    <property type="match status" value="1"/>
</dbReference>
<keyword evidence="3 10" id="KW-0489">Methyltransferase</keyword>
<evidence type="ECO:0000256" key="2">
    <source>
        <dbReference type="ARBA" id="ARBA00022490"/>
    </source>
</evidence>
<dbReference type="GO" id="GO:0002939">
    <property type="term" value="P:tRNA N1-guanine methylation"/>
    <property type="evidence" value="ECO:0007669"/>
    <property type="project" value="TreeGrafter"/>
</dbReference>
<evidence type="ECO:0000256" key="7">
    <source>
        <dbReference type="ARBA" id="ARBA00023128"/>
    </source>
</evidence>
<comment type="catalytic activity">
    <reaction evidence="9 10">
        <text>guanosine(37) in tRNA + S-adenosyl-L-methionine = N(1)-methylguanosine(37) in tRNA + S-adenosyl-L-homocysteine + H(+)</text>
        <dbReference type="Rhea" id="RHEA:36899"/>
        <dbReference type="Rhea" id="RHEA-COMP:10145"/>
        <dbReference type="Rhea" id="RHEA-COMP:10147"/>
        <dbReference type="ChEBI" id="CHEBI:15378"/>
        <dbReference type="ChEBI" id="CHEBI:57856"/>
        <dbReference type="ChEBI" id="CHEBI:59789"/>
        <dbReference type="ChEBI" id="CHEBI:73542"/>
        <dbReference type="ChEBI" id="CHEBI:74269"/>
        <dbReference type="EC" id="2.1.1.228"/>
    </reaction>
</comment>
<keyword evidence="4 10" id="KW-0808">Transferase</keyword>
<dbReference type="PROSITE" id="PS51684">
    <property type="entry name" value="SAM_MT_TRM5_TYW2"/>
    <property type="match status" value="1"/>
</dbReference>